<evidence type="ECO:0000313" key="5">
    <source>
        <dbReference type="EMBL" id="BCD97448.1"/>
    </source>
</evidence>
<evidence type="ECO:0000259" key="4">
    <source>
        <dbReference type="Pfam" id="PF02927"/>
    </source>
</evidence>
<feature type="chain" id="PRO_5042975478" evidence="3">
    <location>
        <begin position="27"/>
        <end position="659"/>
    </location>
</feature>
<feature type="signal peptide" evidence="3">
    <location>
        <begin position="1"/>
        <end position="26"/>
    </location>
</feature>
<dbReference type="SUPFAM" id="SSF81296">
    <property type="entry name" value="E set domains"/>
    <property type="match status" value="1"/>
</dbReference>
<evidence type="ECO:0000256" key="1">
    <source>
        <dbReference type="ARBA" id="ARBA00007072"/>
    </source>
</evidence>
<reference evidence="5 6" key="1">
    <citation type="journal article" date="2022" name="IScience">
        <title>An ultrasensitive nanofiber-based assay for enzymatic hydrolysis and deep-sea microbial degradation of cellulose.</title>
        <authorList>
            <person name="Tsudome M."/>
            <person name="Tachioka M."/>
            <person name="Miyazaki M."/>
            <person name="Uchimura K."/>
            <person name="Tsuda M."/>
            <person name="Takaki Y."/>
            <person name="Deguchi S."/>
        </authorList>
    </citation>
    <scope>NUCLEOTIDE SEQUENCE [LARGE SCALE GENOMIC DNA]</scope>
    <source>
        <strain evidence="5 6">GE09</strain>
    </source>
</reference>
<dbReference type="Gene3D" id="1.50.10.10">
    <property type="match status" value="1"/>
</dbReference>
<accession>A0AAN1WH19</accession>
<feature type="region of interest" description="Disordered" evidence="2">
    <location>
        <begin position="312"/>
        <end position="343"/>
    </location>
</feature>
<dbReference type="SUPFAM" id="SSF48208">
    <property type="entry name" value="Six-hairpin glycosidases"/>
    <property type="match status" value="1"/>
</dbReference>
<comment type="similarity">
    <text evidence="1">Belongs to the glycosyl hydrolase 9 (cellulase E) family.</text>
</comment>
<dbReference type="GO" id="GO:0005975">
    <property type="term" value="P:carbohydrate metabolic process"/>
    <property type="evidence" value="ECO:0007669"/>
    <property type="project" value="InterPro"/>
</dbReference>
<gene>
    <name evidence="5" type="ORF">MARGE09_P1649</name>
</gene>
<dbReference type="Proteomes" id="UP001320119">
    <property type="component" value="Chromosome"/>
</dbReference>
<keyword evidence="5" id="KW-0378">Hydrolase</keyword>
<dbReference type="KEGG" id="marq:MARGE09_P1649"/>
<dbReference type="RefSeq" id="WP_236986917.1">
    <property type="nucleotide sequence ID" value="NZ_AP023086.1"/>
</dbReference>
<dbReference type="InterPro" id="IPR008928">
    <property type="entry name" value="6-hairpin_glycosidase_sf"/>
</dbReference>
<feature type="compositionally biased region" description="Basic and acidic residues" evidence="2">
    <location>
        <begin position="327"/>
        <end position="342"/>
    </location>
</feature>
<protein>
    <submittedName>
        <fullName evidence="5">Endoglucanase</fullName>
        <ecNumber evidence="5">3.2.1.4</ecNumber>
    </submittedName>
</protein>
<dbReference type="Pfam" id="PF02927">
    <property type="entry name" value="CelD_N"/>
    <property type="match status" value="1"/>
</dbReference>
<keyword evidence="3" id="KW-0732">Signal</keyword>
<keyword evidence="5" id="KW-0326">Glycosidase</keyword>
<dbReference type="InterPro" id="IPR012341">
    <property type="entry name" value="6hp_glycosidase-like_sf"/>
</dbReference>
<keyword evidence="6" id="KW-1185">Reference proteome</keyword>
<dbReference type="CDD" id="cd02850">
    <property type="entry name" value="E_set_Cellulase_N"/>
    <property type="match status" value="1"/>
</dbReference>
<evidence type="ECO:0000256" key="3">
    <source>
        <dbReference type="SAM" id="SignalP"/>
    </source>
</evidence>
<dbReference type="InterPro" id="IPR004197">
    <property type="entry name" value="Cellulase_Ig-like"/>
</dbReference>
<dbReference type="EMBL" id="AP023086">
    <property type="protein sequence ID" value="BCD97448.1"/>
    <property type="molecule type" value="Genomic_DNA"/>
</dbReference>
<dbReference type="EC" id="3.2.1.4" evidence="5"/>
<organism evidence="5 6">
    <name type="scientific">Marinagarivorans cellulosilyticus</name>
    <dbReference type="NCBI Taxonomy" id="2721545"/>
    <lineage>
        <taxon>Bacteria</taxon>
        <taxon>Pseudomonadati</taxon>
        <taxon>Pseudomonadota</taxon>
        <taxon>Gammaproteobacteria</taxon>
        <taxon>Cellvibrionales</taxon>
        <taxon>Cellvibrionaceae</taxon>
        <taxon>Marinagarivorans</taxon>
    </lineage>
</organism>
<dbReference type="GO" id="GO:0008810">
    <property type="term" value="F:cellulase activity"/>
    <property type="evidence" value="ECO:0007669"/>
    <property type="project" value="UniProtKB-EC"/>
</dbReference>
<evidence type="ECO:0000313" key="6">
    <source>
        <dbReference type="Proteomes" id="UP001320119"/>
    </source>
</evidence>
<dbReference type="InterPro" id="IPR013783">
    <property type="entry name" value="Ig-like_fold"/>
</dbReference>
<dbReference type="InterPro" id="IPR014756">
    <property type="entry name" value="Ig_E-set"/>
</dbReference>
<sequence>MIPRLSPLAGAVACATALTLSISAHAADDGSQLKDRFRVNYAGYLPQAKKTAIYLSDNKGAIEWQVAGTNCKGTEDTYISNDFASGDSFYRIDFSACTEEGKQLTLKVGKDTSAPFSISADPYGKIKYEFFDYFRDHEAKATFTQGKNDWNKELNITFSYVIDAGDNGVYPVNTAEASWALINMLETYPNINTYYSSNIKGGRTVYEQLKVLTEQFYHVFDYGGKLAIPKFHTNVNDSYAACAPHFDGTCVSEPETKATFSTARTLGAMARLHHKYGTAEQAQETYKLAVTALKNAQTEPLTCRQIDSFGGEGGMYPDNDNYSGYRNPEKPRDNCHPGKDNTQDDEYAALVETYLAAIVLKQTNDIKTFKTAVTTHPRFNEVSSYWWGAVAMEGSLSLLSNETLHDIDLSQFKLKLLKKADEIAAYQQVGYPGVTWDAQSDQWDSGDQDDVDNNFRWGSHRMALNDARILMAAAEVAKAQKANDRAANFARSAVAVLDHISGVNAMNLAMFTAQGYPEIENAVMRTHDGVNNDDSWPGKMVLGPNNWTNANDGAMPKFGSQPGLKMFAVTGTGWSSREISIDANASLVPVSYFTTEVAPSLFALSPIKAKANPKKAAQEEPQAPSSSDKKAGIFSLNQLWLLLSFGALAAMARRAKVAL</sequence>
<dbReference type="AlphaFoldDB" id="A0AAN1WH19"/>
<evidence type="ECO:0000256" key="2">
    <source>
        <dbReference type="SAM" id="MobiDB-lite"/>
    </source>
</evidence>
<name>A0AAN1WH19_9GAMM</name>
<dbReference type="Gene3D" id="2.60.40.10">
    <property type="entry name" value="Immunoglobulins"/>
    <property type="match status" value="1"/>
</dbReference>
<proteinExistence type="inferred from homology"/>
<feature type="domain" description="Cellulase Ig-like" evidence="4">
    <location>
        <begin position="35"/>
        <end position="113"/>
    </location>
</feature>